<dbReference type="PROSITE" id="PS50045">
    <property type="entry name" value="SIGMA54_INTERACT_4"/>
    <property type="match status" value="1"/>
</dbReference>
<dbReference type="Pfam" id="PF00158">
    <property type="entry name" value="Sigma54_activat"/>
    <property type="match status" value="1"/>
</dbReference>
<keyword evidence="4" id="KW-0804">Transcription</keyword>
<evidence type="ECO:0000256" key="1">
    <source>
        <dbReference type="ARBA" id="ARBA00022741"/>
    </source>
</evidence>
<dbReference type="SUPFAM" id="SSF46689">
    <property type="entry name" value="Homeodomain-like"/>
    <property type="match status" value="1"/>
</dbReference>
<dbReference type="InterPro" id="IPR003593">
    <property type="entry name" value="AAA+_ATPase"/>
</dbReference>
<dbReference type="CDD" id="cd00009">
    <property type="entry name" value="AAA"/>
    <property type="match status" value="1"/>
</dbReference>
<evidence type="ECO:0000256" key="3">
    <source>
        <dbReference type="ARBA" id="ARBA00023015"/>
    </source>
</evidence>
<dbReference type="InterPro" id="IPR011006">
    <property type="entry name" value="CheY-like_superfamily"/>
</dbReference>
<sequence length="445" mass="50038">MKHVLLIDDEEKLRLLTARIIALEGFEVVQADSLKSARKKLISEEFDVVICDVKLPDGNGVEFIESIKEKQPFAEIILLTAYGNIADGVQSIKNGAFDYITKGDDNNKIIPLLHRAFEKAQLAKRVQQLEKQVAKKYNFDSIIGRSPATIDAINWGKKVAQGDTTVLLLGETGTGKEVFAQAIHQASNRNKRNFVALNCAAFGRELLESELFGHKAGSFTGALKDKKGLFEEANGGTLFLDEIGEMAVDLQAKLLRVLEMGEFLKIGETEPTKVDVRIVAATNRQLEDEIEKGTFRSDLYYRLSVFTIFLPPLRERKQDIALLANNFAEVFALKTNKRIVKLSHTYLQALEHYPWKGNIRELKNVIERSVILDESGVLNVDSLPYEVRHPELQHTTVSSNFSLESMEKLHIQKVLAFTHGNKAEAARLLDIGIATLYRKIEQYKI</sequence>
<dbReference type="InterPro" id="IPR002197">
    <property type="entry name" value="HTH_Fis"/>
</dbReference>
<feature type="modified residue" description="4-aspartylphosphate" evidence="5">
    <location>
        <position position="52"/>
    </location>
</feature>
<dbReference type="PANTHER" id="PTHR32071">
    <property type="entry name" value="TRANSCRIPTIONAL REGULATORY PROTEIN"/>
    <property type="match status" value="1"/>
</dbReference>
<dbReference type="PROSITE" id="PS00676">
    <property type="entry name" value="SIGMA54_INTERACT_2"/>
    <property type="match status" value="1"/>
</dbReference>
<dbReference type="Pfam" id="PF02954">
    <property type="entry name" value="HTH_8"/>
    <property type="match status" value="1"/>
</dbReference>
<dbReference type="PRINTS" id="PR01590">
    <property type="entry name" value="HTHFIS"/>
</dbReference>
<dbReference type="PATRIC" id="fig|743722.3.peg.4549"/>
<dbReference type="PROSITE" id="PS50110">
    <property type="entry name" value="RESPONSE_REGULATORY"/>
    <property type="match status" value="1"/>
</dbReference>
<keyword evidence="1" id="KW-0547">Nucleotide-binding</keyword>
<dbReference type="GO" id="GO:0043565">
    <property type="term" value="F:sequence-specific DNA binding"/>
    <property type="evidence" value="ECO:0007669"/>
    <property type="project" value="InterPro"/>
</dbReference>
<dbReference type="FunFam" id="3.40.50.300:FF:000006">
    <property type="entry name" value="DNA-binding transcriptional regulator NtrC"/>
    <property type="match status" value="1"/>
</dbReference>
<evidence type="ECO:0000259" key="6">
    <source>
        <dbReference type="PROSITE" id="PS50045"/>
    </source>
</evidence>
<evidence type="ECO:0000313" key="8">
    <source>
        <dbReference type="EMBL" id="ADZ80791.1"/>
    </source>
</evidence>
<dbReference type="GO" id="GO:0000160">
    <property type="term" value="P:phosphorelay signal transduction system"/>
    <property type="evidence" value="ECO:0007669"/>
    <property type="project" value="InterPro"/>
</dbReference>
<dbReference type="PROSITE" id="PS00675">
    <property type="entry name" value="SIGMA54_INTERACT_1"/>
    <property type="match status" value="1"/>
</dbReference>
<dbReference type="Gene3D" id="1.10.8.60">
    <property type="match status" value="1"/>
</dbReference>
<evidence type="ECO:0000256" key="4">
    <source>
        <dbReference type="ARBA" id="ARBA00023163"/>
    </source>
</evidence>
<accession>F4C649</accession>
<keyword evidence="2" id="KW-0067">ATP-binding</keyword>
<dbReference type="InterPro" id="IPR001789">
    <property type="entry name" value="Sig_transdc_resp-reg_receiver"/>
</dbReference>
<dbReference type="GO" id="GO:0005524">
    <property type="term" value="F:ATP binding"/>
    <property type="evidence" value="ECO:0007669"/>
    <property type="project" value="UniProtKB-KW"/>
</dbReference>
<name>F4C649_SPHS2</name>
<dbReference type="HOGENOM" id="CLU_000445_0_6_10"/>
<dbReference type="OrthoDB" id="9767722at2"/>
<dbReference type="SUPFAM" id="SSF52172">
    <property type="entry name" value="CheY-like"/>
    <property type="match status" value="1"/>
</dbReference>
<keyword evidence="5" id="KW-0597">Phosphoprotein</keyword>
<dbReference type="InterPro" id="IPR025662">
    <property type="entry name" value="Sigma_54_int_dom_ATP-bd_1"/>
</dbReference>
<dbReference type="AlphaFoldDB" id="F4C649"/>
<dbReference type="KEGG" id="shg:Sph21_4268"/>
<organism evidence="8">
    <name type="scientific">Sphingobacterium sp. (strain 21)</name>
    <dbReference type="NCBI Taxonomy" id="743722"/>
    <lineage>
        <taxon>Bacteria</taxon>
        <taxon>Pseudomonadati</taxon>
        <taxon>Bacteroidota</taxon>
        <taxon>Sphingobacteriia</taxon>
        <taxon>Sphingobacteriales</taxon>
        <taxon>Sphingobacteriaceae</taxon>
        <taxon>Sphingobacterium</taxon>
    </lineage>
</organism>
<feature type="domain" description="Sigma-54 factor interaction" evidence="6">
    <location>
        <begin position="142"/>
        <end position="371"/>
    </location>
</feature>
<protein>
    <submittedName>
        <fullName evidence="8">Two component, sigma54 specific, transcriptional regulator, Fis family</fullName>
    </submittedName>
</protein>
<dbReference type="Gene3D" id="1.10.10.60">
    <property type="entry name" value="Homeodomain-like"/>
    <property type="match status" value="1"/>
</dbReference>
<dbReference type="SMART" id="SM00448">
    <property type="entry name" value="REC"/>
    <property type="match status" value="1"/>
</dbReference>
<dbReference type="InterPro" id="IPR027417">
    <property type="entry name" value="P-loop_NTPase"/>
</dbReference>
<dbReference type="eggNOG" id="COG2204">
    <property type="taxonomic scope" value="Bacteria"/>
</dbReference>
<dbReference type="SUPFAM" id="SSF52540">
    <property type="entry name" value="P-loop containing nucleoside triphosphate hydrolases"/>
    <property type="match status" value="1"/>
</dbReference>
<dbReference type="SMART" id="SM00382">
    <property type="entry name" value="AAA"/>
    <property type="match status" value="1"/>
</dbReference>
<dbReference type="Gene3D" id="3.40.50.300">
    <property type="entry name" value="P-loop containing nucleotide triphosphate hydrolases"/>
    <property type="match status" value="1"/>
</dbReference>
<evidence type="ECO:0000256" key="5">
    <source>
        <dbReference type="PROSITE-ProRule" id="PRU00169"/>
    </source>
</evidence>
<keyword evidence="3" id="KW-0805">Transcription regulation</keyword>
<dbReference type="Pfam" id="PF00072">
    <property type="entry name" value="Response_reg"/>
    <property type="match status" value="1"/>
</dbReference>
<gene>
    <name evidence="8" type="ordered locus">Sph21_4268</name>
</gene>
<dbReference type="Gene3D" id="3.40.50.2300">
    <property type="match status" value="1"/>
</dbReference>
<dbReference type="GO" id="GO:0006355">
    <property type="term" value="P:regulation of DNA-templated transcription"/>
    <property type="evidence" value="ECO:0007669"/>
    <property type="project" value="InterPro"/>
</dbReference>
<proteinExistence type="predicted"/>
<dbReference type="InterPro" id="IPR058031">
    <property type="entry name" value="AAA_lid_NorR"/>
</dbReference>
<evidence type="ECO:0000259" key="7">
    <source>
        <dbReference type="PROSITE" id="PS50110"/>
    </source>
</evidence>
<dbReference type="InterPro" id="IPR025943">
    <property type="entry name" value="Sigma_54_int_dom_ATP-bd_2"/>
</dbReference>
<dbReference type="InterPro" id="IPR002078">
    <property type="entry name" value="Sigma_54_int"/>
</dbReference>
<reference evidence="8" key="1">
    <citation type="submission" date="2011-03" db="EMBL/GenBank/DDBJ databases">
        <title>Complete sequence of Sphingobacterium sp. 21.</title>
        <authorList>
            <consortium name="US DOE Joint Genome Institute"/>
            <person name="Lucas S."/>
            <person name="Copeland A."/>
            <person name="Lapidus A."/>
            <person name="Cheng J.-F."/>
            <person name="Goodwin L."/>
            <person name="Pitluck S."/>
            <person name="Davenport K."/>
            <person name="Detter J.C."/>
            <person name="Han C."/>
            <person name="Tapia R."/>
            <person name="Land M."/>
            <person name="Hauser L."/>
            <person name="Kyrpides N."/>
            <person name="Ivanova N."/>
            <person name="Ovchinnikova G."/>
            <person name="Pagani I."/>
            <person name="Siebers A.K."/>
            <person name="Allgaier M."/>
            <person name="Thelen M.P."/>
            <person name="Hugenholtz P."/>
            <person name="Woyke T."/>
        </authorList>
    </citation>
    <scope>NUCLEOTIDE SEQUENCE</scope>
    <source>
        <strain evidence="8">21</strain>
    </source>
</reference>
<dbReference type="InterPro" id="IPR009057">
    <property type="entry name" value="Homeodomain-like_sf"/>
</dbReference>
<evidence type="ECO:0000256" key="2">
    <source>
        <dbReference type="ARBA" id="ARBA00022840"/>
    </source>
</evidence>
<dbReference type="PANTHER" id="PTHR32071:SF121">
    <property type="entry name" value="SIGMA L-DEPENDENT TRANSCRIPTIONAL REGULATOR YQIR-RELATED"/>
    <property type="match status" value="1"/>
</dbReference>
<dbReference type="EMBL" id="CP002584">
    <property type="protein sequence ID" value="ADZ80791.1"/>
    <property type="molecule type" value="Genomic_DNA"/>
</dbReference>
<dbReference type="STRING" id="743722.Sph21_4268"/>
<feature type="domain" description="Response regulatory" evidence="7">
    <location>
        <begin position="3"/>
        <end position="117"/>
    </location>
</feature>
<dbReference type="Pfam" id="PF25601">
    <property type="entry name" value="AAA_lid_14"/>
    <property type="match status" value="1"/>
</dbReference>